<protein>
    <recommendedName>
        <fullName evidence="7">Peptidase M20 dimerisation domain-containing protein</fullName>
    </recommendedName>
</protein>
<reference evidence="8 9" key="1">
    <citation type="submission" date="2019-10" db="EMBL/GenBank/DDBJ databases">
        <authorList>
            <person name="Palmer J.M."/>
        </authorList>
    </citation>
    <scope>NUCLEOTIDE SEQUENCE [LARGE SCALE GENOMIC DNA]</scope>
    <source>
        <strain evidence="8 9">TWF718</strain>
    </source>
</reference>
<evidence type="ECO:0000256" key="1">
    <source>
        <dbReference type="ARBA" id="ARBA00001947"/>
    </source>
</evidence>
<dbReference type="Pfam" id="PF07687">
    <property type="entry name" value="M20_dimer"/>
    <property type="match status" value="1"/>
</dbReference>
<comment type="similarity">
    <text evidence="2">Belongs to the peptidase M20A family.</text>
</comment>
<dbReference type="GO" id="GO:0046872">
    <property type="term" value="F:metal ion binding"/>
    <property type="evidence" value="ECO:0007669"/>
    <property type="project" value="UniProtKB-KW"/>
</dbReference>
<dbReference type="PROSITE" id="PS00759">
    <property type="entry name" value="ARGE_DAPE_CPG2_2"/>
    <property type="match status" value="1"/>
</dbReference>
<dbReference type="Gene3D" id="3.40.630.10">
    <property type="entry name" value="Zn peptidases"/>
    <property type="match status" value="1"/>
</dbReference>
<dbReference type="PANTHER" id="PTHR43808:SF8">
    <property type="entry name" value="PEPTIDASE M20 DIMERISATION DOMAIN-CONTAINING PROTEIN"/>
    <property type="match status" value="1"/>
</dbReference>
<name>A0AAN8N5W2_9PEZI</name>
<dbReference type="InterPro" id="IPR011650">
    <property type="entry name" value="Peptidase_M20_dimer"/>
</dbReference>
<keyword evidence="9" id="KW-1185">Reference proteome</keyword>
<evidence type="ECO:0000256" key="4">
    <source>
        <dbReference type="ARBA" id="ARBA00022801"/>
    </source>
</evidence>
<keyword evidence="5" id="KW-0862">Zinc</keyword>
<dbReference type="SUPFAM" id="SSF55031">
    <property type="entry name" value="Bacterial exopeptidase dimerisation domain"/>
    <property type="match status" value="1"/>
</dbReference>
<evidence type="ECO:0000256" key="3">
    <source>
        <dbReference type="ARBA" id="ARBA00022723"/>
    </source>
</evidence>
<evidence type="ECO:0000259" key="7">
    <source>
        <dbReference type="Pfam" id="PF07687"/>
    </source>
</evidence>
<feature type="signal peptide" evidence="6">
    <location>
        <begin position="1"/>
        <end position="21"/>
    </location>
</feature>
<dbReference type="AlphaFoldDB" id="A0AAN8N5W2"/>
<dbReference type="InterPro" id="IPR036264">
    <property type="entry name" value="Bact_exopeptidase_dim_dom"/>
</dbReference>
<dbReference type="InterPro" id="IPR001261">
    <property type="entry name" value="ArgE/DapE_CS"/>
</dbReference>
<feature type="domain" description="Peptidase M20 dimerisation" evidence="7">
    <location>
        <begin position="229"/>
        <end position="324"/>
    </location>
</feature>
<dbReference type="CDD" id="cd05652">
    <property type="entry name" value="M20_ArgE_DapE-like_fungal"/>
    <property type="match status" value="1"/>
</dbReference>
<evidence type="ECO:0000256" key="5">
    <source>
        <dbReference type="ARBA" id="ARBA00022833"/>
    </source>
</evidence>
<accession>A0AAN8N5W2</accession>
<evidence type="ECO:0000256" key="2">
    <source>
        <dbReference type="ARBA" id="ARBA00006247"/>
    </source>
</evidence>
<evidence type="ECO:0000313" key="9">
    <source>
        <dbReference type="Proteomes" id="UP001313282"/>
    </source>
</evidence>
<dbReference type="GO" id="GO:0016787">
    <property type="term" value="F:hydrolase activity"/>
    <property type="evidence" value="ECO:0007669"/>
    <property type="project" value="UniProtKB-KW"/>
</dbReference>
<evidence type="ECO:0000313" key="8">
    <source>
        <dbReference type="EMBL" id="KAK6357566.1"/>
    </source>
</evidence>
<comment type="cofactor">
    <cofactor evidence="1">
        <name>Zn(2+)</name>
        <dbReference type="ChEBI" id="CHEBI:29105"/>
    </cofactor>
</comment>
<sequence length="483" mass="52164">MRLYASPSLIALSAAPLVVHSLQLPFVGIDIQLPAVLDTHLNNIKSQIAQIQVPSFINKIIDPTGSSPLLSLHRDLVSIPSVSGNEEQVARFLETYLQSKGFKVELIPVQSPEYPKKRYNVFAYPEGGSRSAPILLTSHIDTVPPFIPFKDGLRTVYGRGSCDAKASVASQIIAAEELLAQKHITEDTVSLLFVVGEETNGDGMRHMNTLDLKWDAVVFGEPTELKLAVGHKGLAMLEIEAKGRASHSGYPNLGVNANSHIINALYKLDNLKLPSSDLLGNTTLNIGIMSGGVAANVIPAYASAEVAIRIGAEHFTDVKVLVEDALKGIEGVEATWKHPHYDPVFCDHDLEGFETIALSYGTDIPNLNGNHKKYLYGPGSILVAHGDNEKIDKSDLYEAVKGYKRIVKGILNAKAVVVAEKPKPKPEAVAPSVAPIVAEPVVPVVEAEVEKVATPEAPVNKDAKKNEEEEKVEYVTILPIDAV</sequence>
<evidence type="ECO:0000256" key="6">
    <source>
        <dbReference type="SAM" id="SignalP"/>
    </source>
</evidence>
<comment type="caution">
    <text evidence="8">The sequence shown here is derived from an EMBL/GenBank/DDBJ whole genome shotgun (WGS) entry which is preliminary data.</text>
</comment>
<keyword evidence="6" id="KW-0732">Signal</keyword>
<keyword evidence="4" id="KW-0378">Hydrolase</keyword>
<dbReference type="InterPro" id="IPR050072">
    <property type="entry name" value="Peptidase_M20A"/>
</dbReference>
<dbReference type="EMBL" id="JAVHNR010000001">
    <property type="protein sequence ID" value="KAK6357566.1"/>
    <property type="molecule type" value="Genomic_DNA"/>
</dbReference>
<dbReference type="InterPro" id="IPR002933">
    <property type="entry name" value="Peptidase_M20"/>
</dbReference>
<dbReference type="PANTHER" id="PTHR43808">
    <property type="entry name" value="ACETYLORNITHINE DEACETYLASE"/>
    <property type="match status" value="1"/>
</dbReference>
<dbReference type="SUPFAM" id="SSF53187">
    <property type="entry name" value="Zn-dependent exopeptidases"/>
    <property type="match status" value="1"/>
</dbReference>
<dbReference type="Pfam" id="PF01546">
    <property type="entry name" value="Peptidase_M20"/>
    <property type="match status" value="1"/>
</dbReference>
<feature type="chain" id="PRO_5042873740" description="Peptidase M20 dimerisation domain-containing protein" evidence="6">
    <location>
        <begin position="22"/>
        <end position="483"/>
    </location>
</feature>
<proteinExistence type="inferred from homology"/>
<keyword evidence="3" id="KW-0479">Metal-binding</keyword>
<organism evidence="8 9">
    <name type="scientific">Orbilia javanica</name>
    <dbReference type="NCBI Taxonomy" id="47235"/>
    <lineage>
        <taxon>Eukaryota</taxon>
        <taxon>Fungi</taxon>
        <taxon>Dikarya</taxon>
        <taxon>Ascomycota</taxon>
        <taxon>Pezizomycotina</taxon>
        <taxon>Orbiliomycetes</taxon>
        <taxon>Orbiliales</taxon>
        <taxon>Orbiliaceae</taxon>
        <taxon>Orbilia</taxon>
    </lineage>
</organism>
<dbReference type="Proteomes" id="UP001313282">
    <property type="component" value="Unassembled WGS sequence"/>
</dbReference>
<dbReference type="Gene3D" id="3.30.70.360">
    <property type="match status" value="1"/>
</dbReference>
<dbReference type="PROSITE" id="PS00758">
    <property type="entry name" value="ARGE_DAPE_CPG2_1"/>
    <property type="match status" value="1"/>
</dbReference>
<gene>
    <name evidence="8" type="ORF">TWF718_001874</name>
</gene>